<sequence length="93" mass="10318">MDELKGAGDRSLECLERHGHLRATKKQRYLITSTLNVFSAASGLKMNLDMSHMACSPNLDQRRQMELSRVSGFMRAANLEKDLGLPILKGGVT</sequence>
<comment type="caution">
    <text evidence="1">The sequence shown here is derived from an EMBL/GenBank/DDBJ whole genome shotgun (WGS) entry which is preliminary data.</text>
</comment>
<accession>A0AAN9IPW7</accession>
<dbReference type="EMBL" id="JAYKXN010000005">
    <property type="protein sequence ID" value="KAK7284093.1"/>
    <property type="molecule type" value="Genomic_DNA"/>
</dbReference>
<proteinExistence type="predicted"/>
<organism evidence="1 2">
    <name type="scientific">Clitoria ternatea</name>
    <name type="common">Butterfly pea</name>
    <dbReference type="NCBI Taxonomy" id="43366"/>
    <lineage>
        <taxon>Eukaryota</taxon>
        <taxon>Viridiplantae</taxon>
        <taxon>Streptophyta</taxon>
        <taxon>Embryophyta</taxon>
        <taxon>Tracheophyta</taxon>
        <taxon>Spermatophyta</taxon>
        <taxon>Magnoliopsida</taxon>
        <taxon>eudicotyledons</taxon>
        <taxon>Gunneridae</taxon>
        <taxon>Pentapetalae</taxon>
        <taxon>rosids</taxon>
        <taxon>fabids</taxon>
        <taxon>Fabales</taxon>
        <taxon>Fabaceae</taxon>
        <taxon>Papilionoideae</taxon>
        <taxon>50 kb inversion clade</taxon>
        <taxon>NPAAA clade</taxon>
        <taxon>indigoferoid/millettioid clade</taxon>
        <taxon>Phaseoleae</taxon>
        <taxon>Clitoria</taxon>
    </lineage>
</organism>
<protein>
    <submittedName>
        <fullName evidence="1">Uncharacterized protein</fullName>
    </submittedName>
</protein>
<evidence type="ECO:0000313" key="1">
    <source>
        <dbReference type="EMBL" id="KAK7284093.1"/>
    </source>
</evidence>
<evidence type="ECO:0000313" key="2">
    <source>
        <dbReference type="Proteomes" id="UP001359559"/>
    </source>
</evidence>
<keyword evidence="2" id="KW-1185">Reference proteome</keyword>
<name>A0AAN9IPW7_CLITE</name>
<dbReference type="AlphaFoldDB" id="A0AAN9IPW7"/>
<reference evidence="1 2" key="1">
    <citation type="submission" date="2024-01" db="EMBL/GenBank/DDBJ databases">
        <title>The genomes of 5 underutilized Papilionoideae crops provide insights into root nodulation and disease resistance.</title>
        <authorList>
            <person name="Yuan L."/>
        </authorList>
    </citation>
    <scope>NUCLEOTIDE SEQUENCE [LARGE SCALE GENOMIC DNA]</scope>
    <source>
        <strain evidence="1">LY-2023</strain>
        <tissue evidence="1">Leaf</tissue>
    </source>
</reference>
<dbReference type="Proteomes" id="UP001359559">
    <property type="component" value="Unassembled WGS sequence"/>
</dbReference>
<gene>
    <name evidence="1" type="ORF">RJT34_18832</name>
</gene>